<feature type="domain" description="HTH cro/C1-type" evidence="1">
    <location>
        <begin position="13"/>
        <end position="66"/>
    </location>
</feature>
<dbReference type="GeneID" id="64344039"/>
<accession>A0ABT6HF56</accession>
<gene>
    <name evidence="2" type="ORF">P1N92_08435</name>
</gene>
<evidence type="ECO:0000313" key="2">
    <source>
        <dbReference type="EMBL" id="MDG9734142.1"/>
    </source>
</evidence>
<protein>
    <submittedName>
        <fullName evidence="2">Helix-turn-helix transcriptional regulator</fullName>
    </submittedName>
</protein>
<dbReference type="SMART" id="SM00530">
    <property type="entry name" value="HTH_XRE"/>
    <property type="match status" value="1"/>
</dbReference>
<dbReference type="InterPro" id="IPR001387">
    <property type="entry name" value="Cro/C1-type_HTH"/>
</dbReference>
<organism evidence="2 3">
    <name type="scientific">Leuconostoc pseudomesenteroides</name>
    <dbReference type="NCBI Taxonomy" id="33968"/>
    <lineage>
        <taxon>Bacteria</taxon>
        <taxon>Bacillati</taxon>
        <taxon>Bacillota</taxon>
        <taxon>Bacilli</taxon>
        <taxon>Lactobacillales</taxon>
        <taxon>Lactobacillaceae</taxon>
        <taxon>Leuconostoc</taxon>
    </lineage>
</organism>
<dbReference type="Proteomes" id="UP001529201">
    <property type="component" value="Unassembled WGS sequence"/>
</dbReference>
<dbReference type="InterPro" id="IPR011990">
    <property type="entry name" value="TPR-like_helical_dom_sf"/>
</dbReference>
<comment type="caution">
    <text evidence="2">The sequence shown here is derived from an EMBL/GenBank/DDBJ whole genome shotgun (WGS) entry which is preliminary data.</text>
</comment>
<dbReference type="PROSITE" id="PS50943">
    <property type="entry name" value="HTH_CROC1"/>
    <property type="match status" value="1"/>
</dbReference>
<dbReference type="RefSeq" id="WP_010292175.1">
    <property type="nucleotide sequence ID" value="NZ_CP065993.1"/>
</dbReference>
<evidence type="ECO:0000259" key="1">
    <source>
        <dbReference type="PROSITE" id="PS50943"/>
    </source>
</evidence>
<keyword evidence="3" id="KW-1185">Reference proteome</keyword>
<dbReference type="Gene3D" id="1.25.40.10">
    <property type="entry name" value="Tetratricopeptide repeat domain"/>
    <property type="match status" value="1"/>
</dbReference>
<dbReference type="SUPFAM" id="SSF47413">
    <property type="entry name" value="lambda repressor-like DNA-binding domains"/>
    <property type="match status" value="1"/>
</dbReference>
<sequence length="273" mass="32116">MQDKSIFLDGKKIKDRRILLKMSQSDLAKNITTQATISLMENQNRVPNIVILLEILSRLNLEFTDIGSNNSDEQEIETLFTRHLIHEEIKNPVSFQFEQQKIKSGNKTDFYEHIIRALDHFYNKNPDYYKALENLKLAAQESQFKSISKLNQYVIYQYLALCQNGLGCVKAARNYFDEMLANEPNTSVISDEQCRCILKVRSNYIDFLVENGEYQLSEYYIKESLVLCKHRYTIYLVSNFYRQWANIQKNTGKNDLFLKYMFRADNVDTFLAL</sequence>
<dbReference type="CDD" id="cd00093">
    <property type="entry name" value="HTH_XRE"/>
    <property type="match status" value="1"/>
</dbReference>
<dbReference type="SUPFAM" id="SSF48452">
    <property type="entry name" value="TPR-like"/>
    <property type="match status" value="1"/>
</dbReference>
<dbReference type="EMBL" id="JARGDN010000012">
    <property type="protein sequence ID" value="MDG9734142.1"/>
    <property type="molecule type" value="Genomic_DNA"/>
</dbReference>
<dbReference type="InterPro" id="IPR010982">
    <property type="entry name" value="Lambda_DNA-bd_dom_sf"/>
</dbReference>
<evidence type="ECO:0000313" key="3">
    <source>
        <dbReference type="Proteomes" id="UP001529201"/>
    </source>
</evidence>
<dbReference type="Pfam" id="PF01381">
    <property type="entry name" value="HTH_3"/>
    <property type="match status" value="1"/>
</dbReference>
<reference evidence="2 3" key="1">
    <citation type="submission" date="2023-02" db="EMBL/GenBank/DDBJ databases">
        <title>Antimicrobial susceptibility testing and tentative epidemiological cut-off values for Lactobacillaceae family species intended for ingestion.</title>
        <authorList>
            <person name="Noehr-Meldgaard K."/>
            <person name="Struve C."/>
            <person name="Ingmer H."/>
            <person name="Koza A."/>
            <person name="Al-Nakeeb K."/>
            <person name="Agersoe Y."/>
        </authorList>
    </citation>
    <scope>NUCLEOTIDE SEQUENCE [LARGE SCALE GENOMIC DNA]</scope>
    <source>
        <strain evidence="2 3">DSM 20193</strain>
    </source>
</reference>
<name>A0ABT6HF56_LEUPS</name>
<proteinExistence type="predicted"/>